<dbReference type="Proteomes" id="UP001186944">
    <property type="component" value="Unassembled WGS sequence"/>
</dbReference>
<dbReference type="PANTHER" id="PTHR31389:SF4">
    <property type="entry name" value="LD39211P"/>
    <property type="match status" value="1"/>
</dbReference>
<keyword evidence="3" id="KW-1185">Reference proteome</keyword>
<feature type="signal peptide" evidence="1">
    <location>
        <begin position="1"/>
        <end position="20"/>
    </location>
</feature>
<name>A0AA88Y5X1_PINIB</name>
<dbReference type="Pfam" id="PF07801">
    <property type="entry name" value="DUF1647"/>
    <property type="match status" value="1"/>
</dbReference>
<evidence type="ECO:0000313" key="2">
    <source>
        <dbReference type="EMBL" id="KAK3098496.1"/>
    </source>
</evidence>
<evidence type="ECO:0000313" key="3">
    <source>
        <dbReference type="Proteomes" id="UP001186944"/>
    </source>
</evidence>
<dbReference type="InterPro" id="IPR012444">
    <property type="entry name" value="DUF1647"/>
</dbReference>
<dbReference type="AlphaFoldDB" id="A0AA88Y5X1"/>
<evidence type="ECO:0000256" key="1">
    <source>
        <dbReference type="SAM" id="SignalP"/>
    </source>
</evidence>
<dbReference type="PANTHER" id="PTHR31389">
    <property type="entry name" value="LD39211P"/>
    <property type="match status" value="1"/>
</dbReference>
<dbReference type="EMBL" id="VSWD01000007">
    <property type="protein sequence ID" value="KAK3098496.1"/>
    <property type="molecule type" value="Genomic_DNA"/>
</dbReference>
<proteinExistence type="predicted"/>
<comment type="caution">
    <text evidence="2">The sequence shown here is derived from an EMBL/GenBank/DDBJ whole genome shotgun (WGS) entry which is preliminary data.</text>
</comment>
<reference evidence="2" key="1">
    <citation type="submission" date="2019-08" db="EMBL/GenBank/DDBJ databases">
        <title>The improved chromosome-level genome for the pearl oyster Pinctada fucata martensii using PacBio sequencing and Hi-C.</title>
        <authorList>
            <person name="Zheng Z."/>
        </authorList>
    </citation>
    <scope>NUCLEOTIDE SEQUENCE</scope>
    <source>
        <strain evidence="2">ZZ-2019</strain>
        <tissue evidence="2">Adductor muscle</tissue>
    </source>
</reference>
<gene>
    <name evidence="2" type="ORF">FSP39_020063</name>
</gene>
<accession>A0AA88Y5X1</accession>
<keyword evidence="1" id="KW-0732">Signal</keyword>
<protein>
    <submittedName>
        <fullName evidence="2">Uncharacterized protein</fullName>
    </submittedName>
</protein>
<sequence length="369" mass="42750">MTLVLFIVLTWLLCFPGNFMIHSGSRTNHTPASKSQSWLQEYADFVNKSILRDDMYKPNRSDNILCGKFPEKFYENFNVVKNYTFRIPVEYLSKLQLDRPDIEKLNVKPATSSVPVLVTASSANHFNEAQSLIKNIHEKVMSQYPGIKFIFYDIGLKESQVKLLKRHCRCEVRTLSFTSYPEHVRKLLGYTWKPIIIQTVLTEFDFVMWMDASVRFHGTSLDSLFSEASKTGIKLVPGGGSIAVRTHLNTFRALGERPCMFHWPELEATWMLVRRTKVIMHGVMKPWVSCALQFGCMAQPNPKTMLVCPWGNKKKFGSCHRFDQSVIGLILTRLFNYNVQLAHFKVSEYGIIRREDRSNYLEKIEMHQD</sequence>
<feature type="chain" id="PRO_5041664900" evidence="1">
    <location>
        <begin position="21"/>
        <end position="369"/>
    </location>
</feature>
<organism evidence="2 3">
    <name type="scientific">Pinctada imbricata</name>
    <name type="common">Atlantic pearl-oyster</name>
    <name type="synonym">Pinctada martensii</name>
    <dbReference type="NCBI Taxonomy" id="66713"/>
    <lineage>
        <taxon>Eukaryota</taxon>
        <taxon>Metazoa</taxon>
        <taxon>Spiralia</taxon>
        <taxon>Lophotrochozoa</taxon>
        <taxon>Mollusca</taxon>
        <taxon>Bivalvia</taxon>
        <taxon>Autobranchia</taxon>
        <taxon>Pteriomorphia</taxon>
        <taxon>Pterioida</taxon>
        <taxon>Pterioidea</taxon>
        <taxon>Pteriidae</taxon>
        <taxon>Pinctada</taxon>
    </lineage>
</organism>